<dbReference type="GO" id="GO:0043856">
    <property type="term" value="F:anti-sigma factor antagonist activity"/>
    <property type="evidence" value="ECO:0007669"/>
    <property type="project" value="InterPro"/>
</dbReference>
<evidence type="ECO:0000256" key="1">
    <source>
        <dbReference type="ARBA" id="ARBA00009013"/>
    </source>
</evidence>
<evidence type="ECO:0000256" key="2">
    <source>
        <dbReference type="RuleBase" id="RU003749"/>
    </source>
</evidence>
<gene>
    <name evidence="4" type="primary">rsbV_1</name>
    <name evidence="4" type="ORF">DWB77_00170</name>
</gene>
<dbReference type="InterPro" id="IPR002645">
    <property type="entry name" value="STAS_dom"/>
</dbReference>
<evidence type="ECO:0000259" key="3">
    <source>
        <dbReference type="PROSITE" id="PS50801"/>
    </source>
</evidence>
<comment type="similarity">
    <text evidence="1 2">Belongs to the anti-sigma-factor antagonist family.</text>
</comment>
<dbReference type="EMBL" id="CP032698">
    <property type="protein sequence ID" value="AYG78063.1"/>
    <property type="molecule type" value="Genomic_DNA"/>
</dbReference>
<sequence>MTDPTLTATRRTHAGGATVLAVAGELDHHTAPELTRLIQEEPFGPALPVLIDLSGLTYCDSTGITVLIGADRQAREAGAPLVLVGVTADQMHVFRIIGLDQLFTFQPTVEDAIEALRA</sequence>
<dbReference type="OrthoDB" id="3481860at2"/>
<dbReference type="PANTHER" id="PTHR33495:SF2">
    <property type="entry name" value="ANTI-SIGMA FACTOR ANTAGONIST TM_1081-RELATED"/>
    <property type="match status" value="1"/>
</dbReference>
<evidence type="ECO:0000313" key="5">
    <source>
        <dbReference type="Proteomes" id="UP000271554"/>
    </source>
</evidence>
<dbReference type="Pfam" id="PF01740">
    <property type="entry name" value="STAS"/>
    <property type="match status" value="1"/>
</dbReference>
<dbReference type="Proteomes" id="UP000271554">
    <property type="component" value="Chromosome"/>
</dbReference>
<accession>A0A387H7C4</accession>
<feature type="domain" description="STAS" evidence="3">
    <location>
        <begin position="16"/>
        <end position="116"/>
    </location>
</feature>
<name>A0A387H7C4_9ACTN</name>
<dbReference type="RefSeq" id="WP_120719421.1">
    <property type="nucleotide sequence ID" value="NZ_CP032698.1"/>
</dbReference>
<dbReference type="InterPro" id="IPR036513">
    <property type="entry name" value="STAS_dom_sf"/>
</dbReference>
<dbReference type="NCBIfam" id="TIGR00377">
    <property type="entry name" value="ant_ant_sig"/>
    <property type="match status" value="1"/>
</dbReference>
<evidence type="ECO:0000313" key="4">
    <source>
        <dbReference type="EMBL" id="AYG78063.1"/>
    </source>
</evidence>
<dbReference type="CDD" id="cd07043">
    <property type="entry name" value="STAS_anti-anti-sigma_factors"/>
    <property type="match status" value="1"/>
</dbReference>
<dbReference type="AlphaFoldDB" id="A0A387H7C4"/>
<dbReference type="InterPro" id="IPR003658">
    <property type="entry name" value="Anti-sigma_ant"/>
</dbReference>
<dbReference type="PANTHER" id="PTHR33495">
    <property type="entry name" value="ANTI-SIGMA FACTOR ANTAGONIST TM_1081-RELATED-RELATED"/>
    <property type="match status" value="1"/>
</dbReference>
<organism evidence="4 5">
    <name type="scientific">Streptomyces hundungensis</name>
    <dbReference type="NCBI Taxonomy" id="1077946"/>
    <lineage>
        <taxon>Bacteria</taxon>
        <taxon>Bacillati</taxon>
        <taxon>Actinomycetota</taxon>
        <taxon>Actinomycetes</taxon>
        <taxon>Kitasatosporales</taxon>
        <taxon>Streptomycetaceae</taxon>
        <taxon>Streptomyces</taxon>
    </lineage>
</organism>
<proteinExistence type="inferred from homology"/>
<keyword evidence="5" id="KW-1185">Reference proteome</keyword>
<reference evidence="4 5" key="1">
    <citation type="submission" date="2018-10" db="EMBL/GenBank/DDBJ databases">
        <title>Relationship between Morphology and Antimicrobial Activity in Streptomyces.</title>
        <authorList>
            <person name="Kang H.J."/>
            <person name="Kim S.B."/>
        </authorList>
    </citation>
    <scope>NUCLEOTIDE SEQUENCE [LARGE SCALE GENOMIC DNA]</scope>
    <source>
        <strain evidence="4 5">BH38</strain>
    </source>
</reference>
<dbReference type="Gene3D" id="3.30.750.24">
    <property type="entry name" value="STAS domain"/>
    <property type="match status" value="1"/>
</dbReference>
<dbReference type="PROSITE" id="PS50801">
    <property type="entry name" value="STAS"/>
    <property type="match status" value="1"/>
</dbReference>
<protein>
    <recommendedName>
        <fullName evidence="2">Anti-sigma factor antagonist</fullName>
    </recommendedName>
</protein>
<dbReference type="SUPFAM" id="SSF52091">
    <property type="entry name" value="SpoIIaa-like"/>
    <property type="match status" value="1"/>
</dbReference>
<dbReference type="KEGG" id="shun:DWB77_00170"/>